<dbReference type="RefSeq" id="WP_012559747.1">
    <property type="nucleotide sequence ID" value="NC_011370.1"/>
</dbReference>
<protein>
    <submittedName>
        <fullName evidence="4">Extracellular solute-binding protein family 1</fullName>
    </submittedName>
</protein>
<dbReference type="InterPro" id="IPR006059">
    <property type="entry name" value="SBP"/>
</dbReference>
<evidence type="ECO:0000313" key="5">
    <source>
        <dbReference type="Proteomes" id="UP000008330"/>
    </source>
</evidence>
<dbReference type="Gene3D" id="3.40.190.10">
    <property type="entry name" value="Periplasmic binding protein-like II"/>
    <property type="match status" value="2"/>
</dbReference>
<proteinExistence type="inferred from homology"/>
<gene>
    <name evidence="4" type="ordered locus">Rleg2_6090</name>
</gene>
<evidence type="ECO:0000256" key="1">
    <source>
        <dbReference type="ARBA" id="ARBA00004418"/>
    </source>
</evidence>
<keyword evidence="3" id="KW-0574">Periplasm</keyword>
<dbReference type="SUPFAM" id="SSF53850">
    <property type="entry name" value="Periplasmic binding protein-like II"/>
    <property type="match status" value="1"/>
</dbReference>
<evidence type="ECO:0000256" key="2">
    <source>
        <dbReference type="ARBA" id="ARBA00008520"/>
    </source>
</evidence>
<dbReference type="CDD" id="cd14748">
    <property type="entry name" value="PBP2_UgpB"/>
    <property type="match status" value="1"/>
</dbReference>
<dbReference type="EMBL" id="CP001195">
    <property type="protein sequence ID" value="ACI59480.1"/>
    <property type="molecule type" value="Genomic_DNA"/>
</dbReference>
<name>A0ABF7QZB5_RHILW</name>
<accession>A0ABF7QZB5</accession>
<sequence>MTNLYHNVPRRSVLKGGFGLAVGLGVTLKAPAMLAQDKSLSLMVLGPDQKATAWLKIALEEFKAKTGYEVELRQSDWGSAFQKLLTATASGTLADVCMMGQVMTPALASKGAFLPIDSYLKGWVDAEQFYAPMLKDGIFDGKSYALPIYADVRTSIYRSDILKKAGVETLPTNWDEFKALAKKLSTKNGGPLDAPFFANQDKSVGLMQTFSQFLVQAGGSYFDEKGKSILSAEPGQKALNYLVSFFAEGLANPNVVYQGTGPTPLVQGQAAMTLNSVFEPRNAHANNPEVEKFVIAGAPLSATPGGKPATLAWINKLGIGANTKDPDGAWQLLSYLVSKSSSEKFAELWGGLPARQDLKDAPFLANVDKGFVDATQYAGALPTTPSLLQIQKEVNIAMQSAIRQAQPPAEILSALDTKIDEITGS</sequence>
<keyword evidence="5" id="KW-1185">Reference proteome</keyword>
<keyword evidence="4" id="KW-0614">Plasmid</keyword>
<dbReference type="PANTHER" id="PTHR43649">
    <property type="entry name" value="ARABINOSE-BINDING PROTEIN-RELATED"/>
    <property type="match status" value="1"/>
</dbReference>
<dbReference type="GO" id="GO:0042597">
    <property type="term" value="C:periplasmic space"/>
    <property type="evidence" value="ECO:0007669"/>
    <property type="project" value="UniProtKB-SubCell"/>
</dbReference>
<dbReference type="InterPro" id="IPR050490">
    <property type="entry name" value="Bact_solute-bd_prot1"/>
</dbReference>
<comment type="subcellular location">
    <subcellularLocation>
        <location evidence="1">Periplasm</location>
    </subcellularLocation>
</comment>
<dbReference type="KEGG" id="rlt:Rleg2_6090"/>
<reference evidence="4 5" key="1">
    <citation type="journal article" date="2010" name="Stand. Genomic Sci.">
        <title>Complete genome sequence of Rhizobium leguminosarum bv trifolii strain WSM2304, an effective microsymbiont of the South American clover Trifolium polymorphum.</title>
        <authorList>
            <person name="Reeve W."/>
            <person name="O'Hara G."/>
            <person name="Chain P."/>
            <person name="Ardley J."/>
            <person name="Brau L."/>
            <person name="Nandesena K."/>
            <person name="Tiwari R."/>
            <person name="Malfatti S."/>
            <person name="Kiss H."/>
            <person name="Lapidus A."/>
            <person name="Copeland A."/>
            <person name="Nolan M."/>
            <person name="Land M."/>
            <person name="Ivanova N."/>
            <person name="Mavromatis K."/>
            <person name="Markowitz V."/>
            <person name="Kyrpides N."/>
            <person name="Melino V."/>
            <person name="Denton M."/>
            <person name="Yates R."/>
            <person name="Howieson J."/>
        </authorList>
    </citation>
    <scope>NUCLEOTIDE SEQUENCE [LARGE SCALE GENOMIC DNA]</scope>
    <source>
        <strain evidence="4 5">WSM2304</strain>
    </source>
</reference>
<geneLocation type="plasmid" evidence="4 5">
    <name>pRLG203</name>
</geneLocation>
<dbReference type="Pfam" id="PF01547">
    <property type="entry name" value="SBP_bac_1"/>
    <property type="match status" value="1"/>
</dbReference>
<dbReference type="AlphaFoldDB" id="A0ABF7QZB5"/>
<evidence type="ECO:0000313" key="4">
    <source>
        <dbReference type="EMBL" id="ACI59480.1"/>
    </source>
</evidence>
<comment type="similarity">
    <text evidence="2">Belongs to the bacterial solute-binding protein 1 family.</text>
</comment>
<dbReference type="PANTHER" id="PTHR43649:SF12">
    <property type="entry name" value="DIACETYLCHITOBIOSE BINDING PROTEIN DASA"/>
    <property type="match status" value="1"/>
</dbReference>
<dbReference type="Proteomes" id="UP000008330">
    <property type="component" value="Plasmid pRLG203"/>
</dbReference>
<organism evidence="4 5">
    <name type="scientific">Rhizobium leguminosarum bv. trifolii (strain WSM2304)</name>
    <dbReference type="NCBI Taxonomy" id="395492"/>
    <lineage>
        <taxon>Bacteria</taxon>
        <taxon>Pseudomonadati</taxon>
        <taxon>Pseudomonadota</taxon>
        <taxon>Alphaproteobacteria</taxon>
        <taxon>Hyphomicrobiales</taxon>
        <taxon>Rhizobiaceae</taxon>
        <taxon>Rhizobium/Agrobacterium group</taxon>
        <taxon>Rhizobium</taxon>
    </lineage>
</organism>
<evidence type="ECO:0000256" key="3">
    <source>
        <dbReference type="ARBA" id="ARBA00022764"/>
    </source>
</evidence>